<evidence type="ECO:0000256" key="3">
    <source>
        <dbReference type="SAM" id="MobiDB-lite"/>
    </source>
</evidence>
<keyword evidence="4" id="KW-1185">Reference proteome</keyword>
<reference evidence="5" key="1">
    <citation type="submission" date="2025-08" db="UniProtKB">
        <authorList>
            <consortium name="RefSeq"/>
        </authorList>
    </citation>
    <scope>IDENTIFICATION</scope>
    <source>
        <tissue evidence="5">Blood</tissue>
    </source>
</reference>
<keyword evidence="5" id="KW-0282">Flagellum</keyword>
<evidence type="ECO:0000256" key="2">
    <source>
        <dbReference type="ARBA" id="ARBA00023657"/>
    </source>
</evidence>
<keyword evidence="5" id="KW-0966">Cell projection</keyword>
<dbReference type="GeneID" id="106495955"/>
<gene>
    <name evidence="5" type="primary">HOATZ</name>
</gene>
<evidence type="ECO:0000256" key="1">
    <source>
        <dbReference type="ARBA" id="ARBA00023451"/>
    </source>
</evidence>
<comment type="similarity">
    <text evidence="1">Belongs to the HOATZ family.</text>
</comment>
<dbReference type="InterPro" id="IPR040681">
    <property type="entry name" value="HOATZ-like"/>
</dbReference>
<accession>A0ABM4FME0</accession>
<dbReference type="RefSeq" id="XP_067166112.1">
    <property type="nucleotide sequence ID" value="XM_067310011.1"/>
</dbReference>
<name>A0ABM4FME0_9AVES</name>
<dbReference type="Pfam" id="PF17664">
    <property type="entry name" value="HOATZ-like"/>
    <property type="match status" value="1"/>
</dbReference>
<dbReference type="PANTHER" id="PTHR47231">
    <property type="entry name" value="UPF0722 PROTEIN C11ORF88"/>
    <property type="match status" value="1"/>
</dbReference>
<dbReference type="PANTHER" id="PTHR47231:SF1">
    <property type="entry name" value="CILIA- AND FLAGELLA-ASSOCIATED PROTEIN HOATZ"/>
    <property type="match status" value="1"/>
</dbReference>
<evidence type="ECO:0000313" key="4">
    <source>
        <dbReference type="Proteomes" id="UP001652627"/>
    </source>
</evidence>
<organism evidence="4 5">
    <name type="scientific">Apteryx mantelli</name>
    <name type="common">North Island brown kiwi</name>
    <dbReference type="NCBI Taxonomy" id="2696672"/>
    <lineage>
        <taxon>Eukaryota</taxon>
        <taxon>Metazoa</taxon>
        <taxon>Chordata</taxon>
        <taxon>Craniata</taxon>
        <taxon>Vertebrata</taxon>
        <taxon>Euteleostomi</taxon>
        <taxon>Archelosauria</taxon>
        <taxon>Archosauria</taxon>
        <taxon>Dinosauria</taxon>
        <taxon>Saurischia</taxon>
        <taxon>Theropoda</taxon>
        <taxon>Coelurosauria</taxon>
        <taxon>Aves</taxon>
        <taxon>Palaeognathae</taxon>
        <taxon>Apterygiformes</taxon>
        <taxon>Apterygidae</taxon>
        <taxon>Apteryx</taxon>
    </lineage>
</organism>
<keyword evidence="5" id="KW-0969">Cilium</keyword>
<dbReference type="Proteomes" id="UP001652627">
    <property type="component" value="Chromosome 23"/>
</dbReference>
<protein>
    <recommendedName>
        <fullName evidence="2">Cilia- and flagella-associated protein HOATZ</fullName>
    </recommendedName>
</protein>
<proteinExistence type="inferred from homology"/>
<feature type="region of interest" description="Disordered" evidence="3">
    <location>
        <begin position="1"/>
        <end position="37"/>
    </location>
</feature>
<sequence length="177" mass="19345">MGDARPQPSRGPGGAVGTEPGRRSPPPPAGALAFAGSDPDDVAAARAFWSSAALPPPLESCLGPAAPRLFPFLHVIFLSGGSTALQGPLLVRKSEKNSEKERILEAHNMQKTEEKEKYLQQAKKREEILALLRKQREERIAKELISHPYKPKTKTDQLRGKVSDSEFMDQEAVKALK</sequence>
<evidence type="ECO:0000313" key="5">
    <source>
        <dbReference type="RefSeq" id="XP_067166112.1"/>
    </source>
</evidence>